<protein>
    <submittedName>
        <fullName evidence="5">MFS transporter</fullName>
    </submittedName>
</protein>
<evidence type="ECO:0000256" key="1">
    <source>
        <dbReference type="ARBA" id="ARBA00022692"/>
    </source>
</evidence>
<keyword evidence="2 4" id="KW-1133">Transmembrane helix</keyword>
<name>A0ABY5HIW7_9GAMM</name>
<evidence type="ECO:0000313" key="5">
    <source>
        <dbReference type="EMBL" id="UTW12235.1"/>
    </source>
</evidence>
<feature type="transmembrane region" description="Helical" evidence="4">
    <location>
        <begin position="209"/>
        <end position="233"/>
    </location>
</feature>
<feature type="transmembrane region" description="Helical" evidence="4">
    <location>
        <begin position="140"/>
        <end position="164"/>
    </location>
</feature>
<evidence type="ECO:0000256" key="2">
    <source>
        <dbReference type="ARBA" id="ARBA00022989"/>
    </source>
</evidence>
<keyword evidence="1 4" id="KW-0812">Transmembrane</keyword>
<dbReference type="Gene3D" id="1.20.1250.20">
    <property type="entry name" value="MFS general substrate transporter like domains"/>
    <property type="match status" value="1"/>
</dbReference>
<dbReference type="InterPro" id="IPR036259">
    <property type="entry name" value="MFS_trans_sf"/>
</dbReference>
<organism evidence="5 6">
    <name type="scientific">Marinobacterium rhizophilum</name>
    <dbReference type="NCBI Taxonomy" id="420402"/>
    <lineage>
        <taxon>Bacteria</taxon>
        <taxon>Pseudomonadati</taxon>
        <taxon>Pseudomonadota</taxon>
        <taxon>Gammaproteobacteria</taxon>
        <taxon>Oceanospirillales</taxon>
        <taxon>Oceanospirillaceae</taxon>
        <taxon>Marinobacterium</taxon>
    </lineage>
</organism>
<feature type="transmembrane region" description="Helical" evidence="4">
    <location>
        <begin position="106"/>
        <end position="128"/>
    </location>
</feature>
<feature type="transmembrane region" description="Helical" evidence="4">
    <location>
        <begin position="335"/>
        <end position="358"/>
    </location>
</feature>
<dbReference type="RefSeq" id="WP_255854298.1">
    <property type="nucleotide sequence ID" value="NZ_CP073347.1"/>
</dbReference>
<evidence type="ECO:0000256" key="3">
    <source>
        <dbReference type="ARBA" id="ARBA00023136"/>
    </source>
</evidence>
<dbReference type="Proteomes" id="UP001058461">
    <property type="component" value="Chromosome"/>
</dbReference>
<dbReference type="InterPro" id="IPR011701">
    <property type="entry name" value="MFS"/>
</dbReference>
<dbReference type="EMBL" id="CP073347">
    <property type="protein sequence ID" value="UTW12235.1"/>
    <property type="molecule type" value="Genomic_DNA"/>
</dbReference>
<feature type="transmembrane region" description="Helical" evidence="4">
    <location>
        <begin position="253"/>
        <end position="272"/>
    </location>
</feature>
<feature type="transmembrane region" description="Helical" evidence="4">
    <location>
        <begin position="170"/>
        <end position="188"/>
    </location>
</feature>
<feature type="transmembrane region" description="Helical" evidence="4">
    <location>
        <begin position="18"/>
        <end position="40"/>
    </location>
</feature>
<feature type="transmembrane region" description="Helical" evidence="4">
    <location>
        <begin position="83"/>
        <end position="100"/>
    </location>
</feature>
<evidence type="ECO:0000313" key="6">
    <source>
        <dbReference type="Proteomes" id="UP001058461"/>
    </source>
</evidence>
<proteinExistence type="predicted"/>
<feature type="transmembrane region" description="Helical" evidence="4">
    <location>
        <begin position="303"/>
        <end position="323"/>
    </location>
</feature>
<sequence>MSIGSDKNKDFQKRIRPLLISICGFVGFIPLMMLPVMMGFYVNDLSMSQKMAGILCTAQLFGVSIGILLLSRYSIKHGLRKNVLCAALVVISVECASLFFDGFSEAFLFRLASGLGGGVIAGCAYSWLGGLRDPDQGFGLFLLVQFMTGALLLYFVPAGLQILGTVTVKLPYILFSCITLALSGIFSYSPRGEKITRHEHLEPVNIKDLLKGNTIIAALLAIGFFELAMSMVWADAQRIGVSWGFNSLVIAKALALCTLAGILGAFLVVALGSRFGRRAPIYAGVALISAVLIFMITANGSLAAFYISMVLFNGLWSFTVPYLQGAQANGNAQTSSVCLGAFFVTSSLSLGPVVSGVITENFGFSGLVSGALIFLLLSLLCAFMAMPAAQKRFSTSIS</sequence>
<keyword evidence="6" id="KW-1185">Reference proteome</keyword>
<evidence type="ECO:0000256" key="4">
    <source>
        <dbReference type="SAM" id="Phobius"/>
    </source>
</evidence>
<feature type="transmembrane region" description="Helical" evidence="4">
    <location>
        <begin position="279"/>
        <end position="297"/>
    </location>
</feature>
<dbReference type="SUPFAM" id="SSF103473">
    <property type="entry name" value="MFS general substrate transporter"/>
    <property type="match status" value="1"/>
</dbReference>
<feature type="transmembrane region" description="Helical" evidence="4">
    <location>
        <begin position="52"/>
        <end position="71"/>
    </location>
</feature>
<accession>A0ABY5HIW7</accession>
<dbReference type="Pfam" id="PF07690">
    <property type="entry name" value="MFS_1"/>
    <property type="match status" value="1"/>
</dbReference>
<reference evidence="5" key="1">
    <citation type="submission" date="2021-04" db="EMBL/GenBank/DDBJ databases">
        <title>Oceanospirillales bacteria with DddD are important DMSP degraders in coastal seawater.</title>
        <authorList>
            <person name="Liu J."/>
        </authorList>
    </citation>
    <scope>NUCLEOTIDE SEQUENCE</scope>
    <source>
        <strain evidence="5">D13-1</strain>
    </source>
</reference>
<gene>
    <name evidence="5" type="ORF">KDW95_00675</name>
</gene>
<keyword evidence="3 4" id="KW-0472">Membrane</keyword>
<feature type="transmembrane region" description="Helical" evidence="4">
    <location>
        <begin position="364"/>
        <end position="386"/>
    </location>
</feature>